<dbReference type="Pfam" id="PF00496">
    <property type="entry name" value="SBP_bac_5"/>
    <property type="match status" value="1"/>
</dbReference>
<dbReference type="AlphaFoldDB" id="A0A840YQ76"/>
<dbReference type="GO" id="GO:1904680">
    <property type="term" value="F:peptide transmembrane transporter activity"/>
    <property type="evidence" value="ECO:0007669"/>
    <property type="project" value="TreeGrafter"/>
</dbReference>
<dbReference type="Gene3D" id="3.40.190.10">
    <property type="entry name" value="Periplasmic binding protein-like II"/>
    <property type="match status" value="1"/>
</dbReference>
<comment type="similarity">
    <text evidence="2">Belongs to the bacterial solute-binding protein 5 family.</text>
</comment>
<gene>
    <name evidence="4" type="ORF">FHT02_001803</name>
</gene>
<dbReference type="EMBL" id="JACIJF010000004">
    <property type="protein sequence ID" value="MBB5710572.1"/>
    <property type="molecule type" value="Genomic_DNA"/>
</dbReference>
<dbReference type="Proteomes" id="UP000527143">
    <property type="component" value="Unassembled WGS sequence"/>
</dbReference>
<sequence length="456" mass="49170">MVASAIGGAATIADPSASKLDFAQRVLVGATAQGLVRFDSAGGIEPGLAERWIVIDDGRSYIFRLREAHWGDGTEVTAGQVVRSIRRSAAERSRNALAPYLAVIDQVVEMTPQIIEVRLKQPRPDLLKLFAQPELAVLRPRGRDGSGPFRAQPSGGGVLLHAVDQTYASEDASTPASRSLRLFGERAAVAIARFRAGQSDLILGGRFTDWPIATSVGLNPANLRIDPAQGLFGLAVVRREGFLADAGNRAAVSMAIDRARLTQALMPNWTPSETLLPAQLDSAVPPALSTWSIMTQGDRRAAARARVALWRRTHPGPMEVRIALPTGPGATLLWGHLAEAMLRIGLTPVRVAIDAPAELRLLDEVAPYDSGRWYVNTACVACSPEAAALIAAGREAPSLTERAQRIAEADAALTRDAAFIPLAQPLRWSAVALRLDAWQRNTRAWHPLNHLRNDRE</sequence>
<dbReference type="InterPro" id="IPR039424">
    <property type="entry name" value="SBP_5"/>
</dbReference>
<dbReference type="PANTHER" id="PTHR30290">
    <property type="entry name" value="PERIPLASMIC BINDING COMPONENT OF ABC TRANSPORTER"/>
    <property type="match status" value="1"/>
</dbReference>
<dbReference type="SUPFAM" id="SSF53850">
    <property type="entry name" value="Periplasmic binding protein-like II"/>
    <property type="match status" value="1"/>
</dbReference>
<feature type="domain" description="Solute-binding protein family 5" evidence="3">
    <location>
        <begin position="44"/>
        <end position="283"/>
    </location>
</feature>
<dbReference type="GO" id="GO:0015833">
    <property type="term" value="P:peptide transport"/>
    <property type="evidence" value="ECO:0007669"/>
    <property type="project" value="TreeGrafter"/>
</dbReference>
<proteinExistence type="inferred from homology"/>
<reference evidence="4 5" key="1">
    <citation type="submission" date="2020-08" db="EMBL/GenBank/DDBJ databases">
        <title>Genomic Encyclopedia of Type Strains, Phase IV (KMG-IV): sequencing the most valuable type-strain genomes for metagenomic binning, comparative biology and taxonomic classification.</title>
        <authorList>
            <person name="Goeker M."/>
        </authorList>
    </citation>
    <scope>NUCLEOTIDE SEQUENCE [LARGE SCALE GENOMIC DNA]</scope>
    <source>
        <strain evidence="4 5">DSM 26736</strain>
    </source>
</reference>
<name>A0A840YQ76_9SPHN</name>
<protein>
    <submittedName>
        <fullName evidence="4">Peptide/nickel transport system substrate-binding protein</fullName>
    </submittedName>
</protein>
<dbReference type="InterPro" id="IPR000914">
    <property type="entry name" value="SBP_5_dom"/>
</dbReference>
<evidence type="ECO:0000259" key="3">
    <source>
        <dbReference type="Pfam" id="PF00496"/>
    </source>
</evidence>
<keyword evidence="5" id="KW-1185">Reference proteome</keyword>
<comment type="subcellular location">
    <subcellularLocation>
        <location evidence="1">Periplasm</location>
    </subcellularLocation>
</comment>
<dbReference type="Gene3D" id="3.10.105.10">
    <property type="entry name" value="Dipeptide-binding Protein, Domain 3"/>
    <property type="match status" value="1"/>
</dbReference>
<organism evidence="4 5">
    <name type="scientific">Sphingomonas xinjiangensis</name>
    <dbReference type="NCBI Taxonomy" id="643568"/>
    <lineage>
        <taxon>Bacteria</taxon>
        <taxon>Pseudomonadati</taxon>
        <taxon>Pseudomonadota</taxon>
        <taxon>Alphaproteobacteria</taxon>
        <taxon>Sphingomonadales</taxon>
        <taxon>Sphingomonadaceae</taxon>
        <taxon>Sphingomonas</taxon>
    </lineage>
</organism>
<comment type="caution">
    <text evidence="4">The sequence shown here is derived from an EMBL/GenBank/DDBJ whole genome shotgun (WGS) entry which is preliminary data.</text>
</comment>
<evidence type="ECO:0000313" key="5">
    <source>
        <dbReference type="Proteomes" id="UP000527143"/>
    </source>
</evidence>
<evidence type="ECO:0000256" key="1">
    <source>
        <dbReference type="ARBA" id="ARBA00004418"/>
    </source>
</evidence>
<accession>A0A840YQ76</accession>
<evidence type="ECO:0000256" key="2">
    <source>
        <dbReference type="ARBA" id="ARBA00005695"/>
    </source>
</evidence>
<dbReference type="RefSeq" id="WP_343056876.1">
    <property type="nucleotide sequence ID" value="NZ_JACIJF010000004.1"/>
</dbReference>
<evidence type="ECO:0000313" key="4">
    <source>
        <dbReference type="EMBL" id="MBB5710572.1"/>
    </source>
</evidence>